<evidence type="ECO:0000313" key="2">
    <source>
        <dbReference type="EMBL" id="ACB75795.1"/>
    </source>
</evidence>
<sequence>MVQPKTIGAREIHAAIERLAAAIAERHGHSRRLLLLGIANGGIELARRLTVRLAQLRPGLAVQSGTIDISFHRDDIGRNPIPKEFAPTHIPGDVNGATVVLVDDVLFSGRTVNAALNELFDHGRPDLVELAILVDRGGRRLPLAADYCALTLEPSADEKVVVRLDPRDPAADVLRVEPAGANRKAAT</sequence>
<dbReference type="HOGENOM" id="CLU_094234_1_1_0"/>
<dbReference type="CDD" id="cd06223">
    <property type="entry name" value="PRTases_typeI"/>
    <property type="match status" value="1"/>
</dbReference>
<dbReference type="OrthoDB" id="9802227at2"/>
<keyword evidence="3" id="KW-1185">Reference proteome</keyword>
<dbReference type="Gene3D" id="3.40.50.2020">
    <property type="match status" value="1"/>
</dbReference>
<dbReference type="InterPro" id="IPR000836">
    <property type="entry name" value="PRTase_dom"/>
</dbReference>
<dbReference type="SUPFAM" id="SSF53271">
    <property type="entry name" value="PRTase-like"/>
    <property type="match status" value="1"/>
</dbReference>
<proteinExistence type="predicted"/>
<dbReference type="InterPro" id="IPR029057">
    <property type="entry name" value="PRTase-like"/>
</dbReference>
<feature type="domain" description="Phosphoribosyltransferase" evidence="1">
    <location>
        <begin position="11"/>
        <end position="149"/>
    </location>
</feature>
<dbReference type="InterPro" id="IPR050137">
    <property type="entry name" value="PyrR_bifunctional"/>
</dbReference>
<dbReference type="RefSeq" id="WP_012375330.1">
    <property type="nucleotide sequence ID" value="NC_010571.1"/>
</dbReference>
<evidence type="ECO:0000259" key="1">
    <source>
        <dbReference type="Pfam" id="PF00156"/>
    </source>
</evidence>
<dbReference type="GO" id="GO:0016757">
    <property type="term" value="F:glycosyltransferase activity"/>
    <property type="evidence" value="ECO:0007669"/>
    <property type="project" value="UniProtKB-KW"/>
</dbReference>
<organism evidence="2 3">
    <name type="scientific">Opitutus terrae (strain DSM 11246 / JCM 15787 / PB90-1)</name>
    <dbReference type="NCBI Taxonomy" id="452637"/>
    <lineage>
        <taxon>Bacteria</taxon>
        <taxon>Pseudomonadati</taxon>
        <taxon>Verrucomicrobiota</taxon>
        <taxon>Opitutia</taxon>
        <taxon>Opitutales</taxon>
        <taxon>Opitutaceae</taxon>
        <taxon>Opitutus</taxon>
    </lineage>
</organism>
<dbReference type="EMBL" id="CP001032">
    <property type="protein sequence ID" value="ACB75795.1"/>
    <property type="molecule type" value="Genomic_DNA"/>
</dbReference>
<dbReference type="NCBIfam" id="NF003545">
    <property type="entry name" value="PRK05205.1-1"/>
    <property type="match status" value="1"/>
</dbReference>
<keyword evidence="2" id="KW-0808">Transferase</keyword>
<dbReference type="eggNOG" id="COG2065">
    <property type="taxonomic scope" value="Bacteria"/>
</dbReference>
<evidence type="ECO:0000313" key="3">
    <source>
        <dbReference type="Proteomes" id="UP000007013"/>
    </source>
</evidence>
<dbReference type="Pfam" id="PF00156">
    <property type="entry name" value="Pribosyltran"/>
    <property type="match status" value="1"/>
</dbReference>
<gene>
    <name evidence="2" type="ordered locus">Oter_2513</name>
</gene>
<reference evidence="2 3" key="1">
    <citation type="journal article" date="2011" name="J. Bacteriol.">
        <title>Genome sequence of the verrucomicrobium Opitutus terrae PB90-1, an abundant inhabitant of rice paddy soil ecosystems.</title>
        <authorList>
            <person name="van Passel M.W."/>
            <person name="Kant R."/>
            <person name="Palva A."/>
            <person name="Copeland A."/>
            <person name="Lucas S."/>
            <person name="Lapidus A."/>
            <person name="Glavina del Rio T."/>
            <person name="Pitluck S."/>
            <person name="Goltsman E."/>
            <person name="Clum A."/>
            <person name="Sun H."/>
            <person name="Schmutz J."/>
            <person name="Larimer F.W."/>
            <person name="Land M.L."/>
            <person name="Hauser L."/>
            <person name="Kyrpides N."/>
            <person name="Mikhailova N."/>
            <person name="Richardson P.P."/>
            <person name="Janssen P.H."/>
            <person name="de Vos W.M."/>
            <person name="Smidt H."/>
        </authorList>
    </citation>
    <scope>NUCLEOTIDE SEQUENCE [LARGE SCALE GENOMIC DNA]</scope>
    <source>
        <strain evidence="3">DSM 11246 / JCM 15787 / PB90-1</strain>
    </source>
</reference>
<keyword evidence="2" id="KW-0328">Glycosyltransferase</keyword>
<dbReference type="PANTHER" id="PTHR11608">
    <property type="entry name" value="BIFUNCTIONAL PROTEIN PYRR"/>
    <property type="match status" value="1"/>
</dbReference>
<dbReference type="NCBIfam" id="NF003549">
    <property type="entry name" value="PRK05205.1-5"/>
    <property type="match status" value="1"/>
</dbReference>
<accession>B1ZT06</accession>
<name>B1ZT06_OPITP</name>
<protein>
    <submittedName>
        <fullName evidence="2">Phosphoribosyltransferase</fullName>
    </submittedName>
</protein>
<dbReference type="AlphaFoldDB" id="B1ZT06"/>
<dbReference type="STRING" id="452637.Oter_2513"/>
<dbReference type="Proteomes" id="UP000007013">
    <property type="component" value="Chromosome"/>
</dbReference>
<dbReference type="KEGG" id="ote:Oter_2513"/>
<dbReference type="PANTHER" id="PTHR11608:SF0">
    <property type="entry name" value="BIFUNCTIONAL PROTEIN PYRR"/>
    <property type="match status" value="1"/>
</dbReference>